<evidence type="ECO:0000259" key="3">
    <source>
        <dbReference type="PROSITE" id="PS50222"/>
    </source>
</evidence>
<proteinExistence type="predicted"/>
<dbReference type="AlphaFoldDB" id="A0A485LGB9"/>
<reference evidence="5 6" key="1">
    <citation type="submission" date="2019-03" db="EMBL/GenBank/DDBJ databases">
        <authorList>
            <person name="Gaulin E."/>
            <person name="Dumas B."/>
        </authorList>
    </citation>
    <scope>NUCLEOTIDE SEQUENCE [LARGE SCALE GENOMIC DNA]</scope>
    <source>
        <strain evidence="5">CBS 568.67</strain>
    </source>
</reference>
<organism evidence="5 6">
    <name type="scientific">Aphanomyces stellatus</name>
    <dbReference type="NCBI Taxonomy" id="120398"/>
    <lineage>
        <taxon>Eukaryota</taxon>
        <taxon>Sar</taxon>
        <taxon>Stramenopiles</taxon>
        <taxon>Oomycota</taxon>
        <taxon>Saprolegniomycetes</taxon>
        <taxon>Saprolegniales</taxon>
        <taxon>Verrucalvaceae</taxon>
        <taxon>Aphanomyces</taxon>
    </lineage>
</organism>
<dbReference type="EMBL" id="VJMH01006938">
    <property type="protein sequence ID" value="KAF0687324.1"/>
    <property type="molecule type" value="Genomic_DNA"/>
</dbReference>
<feature type="compositionally biased region" description="Polar residues" evidence="2">
    <location>
        <begin position="142"/>
        <end position="156"/>
    </location>
</feature>
<evidence type="ECO:0000313" key="4">
    <source>
        <dbReference type="EMBL" id="KAF0687324.1"/>
    </source>
</evidence>
<evidence type="ECO:0000256" key="2">
    <source>
        <dbReference type="SAM" id="MobiDB-lite"/>
    </source>
</evidence>
<accession>A0A485LGB9</accession>
<dbReference type="EMBL" id="CAADRA010006964">
    <property type="protein sequence ID" value="VFT97611.1"/>
    <property type="molecule type" value="Genomic_DNA"/>
</dbReference>
<dbReference type="OrthoDB" id="72341at2759"/>
<dbReference type="InterPro" id="IPR018247">
    <property type="entry name" value="EF_Hand_1_Ca_BS"/>
</dbReference>
<dbReference type="InterPro" id="IPR002048">
    <property type="entry name" value="EF_hand_dom"/>
</dbReference>
<feature type="region of interest" description="Disordered" evidence="2">
    <location>
        <begin position="34"/>
        <end position="57"/>
    </location>
</feature>
<dbReference type="PROSITE" id="PS50222">
    <property type="entry name" value="EF_HAND_2"/>
    <property type="match status" value="1"/>
</dbReference>
<evidence type="ECO:0000313" key="5">
    <source>
        <dbReference type="EMBL" id="VFT97611.1"/>
    </source>
</evidence>
<feature type="compositionally biased region" description="Polar residues" evidence="2">
    <location>
        <begin position="114"/>
        <end position="129"/>
    </location>
</feature>
<reference evidence="4" key="2">
    <citation type="submission" date="2019-06" db="EMBL/GenBank/DDBJ databases">
        <title>Genomics analysis of Aphanomyces spp. identifies a new class of oomycete effector associated with host adaptation.</title>
        <authorList>
            <person name="Gaulin E."/>
        </authorList>
    </citation>
    <scope>NUCLEOTIDE SEQUENCE</scope>
    <source>
        <strain evidence="4">CBS 578.67</strain>
    </source>
</reference>
<name>A0A485LGB9_9STRA</name>
<dbReference type="PROSITE" id="PS00018">
    <property type="entry name" value="EF_HAND_1"/>
    <property type="match status" value="1"/>
</dbReference>
<feature type="domain" description="EF-hand" evidence="3">
    <location>
        <begin position="333"/>
        <end position="368"/>
    </location>
</feature>
<evidence type="ECO:0000313" key="6">
    <source>
        <dbReference type="Proteomes" id="UP000332933"/>
    </source>
</evidence>
<sequence length="629" mass="71043">MLKAGGTSFDHKTNGHDVAVSHLKPFVTIGMPRASDASESALPQRKPPVPKFRTKKKETAAAVADYGSRTSTLALVLQRAKGKDNQTSVVVSPVQAWSPRHSLHILNPSRKTPAVSSPRKSSSILTKPDTSFRKASMGSRASRGSISPRRSVSPRHSMSPRHRQSSSYPRPPSLVSWCPSEPELDEDTLWENTHSDIAKLQSKLDVKERVSFAPVAPHAFGCRECGSKDLTAFCWKGCRNFTPLGEFYDVNETLVERQEQLEATVYAQGVALHTTETNLVRQQEKGIHLRGIVLQKEQQQSLHMLQHEIFRLSEWVKTQRGSSSVHASADSNRTFLAVKAMLYRFDLDGDGVLSMTEMNRLKAALGHKNSYTPESFDHLLVTHKLPSRPVRCMAQHDEGMQLGLTPEGLLKLYEVVGGSMLVQDLHTLGIHIGRTHEHAVSLEESHALLMELKGDLVVRFARCLICGLNRMCQAAMESQKQLRVEVEDKTRTLARVRDNVQTMTSGAMQHEEELNVAKNEKKRIQEELKTLKQTFDEYVHTNNHSKLEMASSQQAALEMRTLLENQIEETEQWQRHCWELQEQLNAATSTCNVHKQKLWQTKEAKKHEERKNMLLYMQAQQGKKHTQQT</sequence>
<feature type="coiled-coil region" evidence="1">
    <location>
        <begin position="479"/>
        <end position="541"/>
    </location>
</feature>
<protein>
    <submittedName>
        <fullName evidence="5">Aste57867_20934 protein</fullName>
    </submittedName>
</protein>
<keyword evidence="1" id="KW-0175">Coiled coil</keyword>
<feature type="region of interest" description="Disordered" evidence="2">
    <location>
        <begin position="102"/>
        <end position="174"/>
    </location>
</feature>
<evidence type="ECO:0000256" key="1">
    <source>
        <dbReference type="SAM" id="Coils"/>
    </source>
</evidence>
<dbReference type="GO" id="GO:0005509">
    <property type="term" value="F:calcium ion binding"/>
    <property type="evidence" value="ECO:0007669"/>
    <property type="project" value="InterPro"/>
</dbReference>
<dbReference type="Proteomes" id="UP000332933">
    <property type="component" value="Unassembled WGS sequence"/>
</dbReference>
<keyword evidence="6" id="KW-1185">Reference proteome</keyword>
<gene>
    <name evidence="5" type="primary">Aste57867_20934</name>
    <name evidence="4" type="ORF">As57867_020866</name>
    <name evidence="5" type="ORF">ASTE57867_20934</name>
</gene>